<dbReference type="Proteomes" id="UP000234752">
    <property type="component" value="Chromosome eg_2"/>
</dbReference>
<reference evidence="1 2" key="1">
    <citation type="submission" date="2017-12" db="EMBL/GenBank/DDBJ databases">
        <title>Genomes of bacteria within cyanobacterial aggregates.</title>
        <authorList>
            <person name="Cai H."/>
        </authorList>
    </citation>
    <scope>NUCLEOTIDE SEQUENCE [LARGE SCALE GENOMIC DNA]</scope>
    <source>
        <strain evidence="1 2">TH16</strain>
    </source>
</reference>
<protein>
    <submittedName>
        <fullName evidence="1">Uncharacterized protein</fullName>
    </submittedName>
</protein>
<name>A0A2K9NJ29_9PROT</name>
<organism evidence="1 2">
    <name type="scientific">Niveispirillum cyanobacteriorum</name>
    <dbReference type="NCBI Taxonomy" id="1612173"/>
    <lineage>
        <taxon>Bacteria</taxon>
        <taxon>Pseudomonadati</taxon>
        <taxon>Pseudomonadota</taxon>
        <taxon>Alphaproteobacteria</taxon>
        <taxon>Rhodospirillales</taxon>
        <taxon>Azospirillaceae</taxon>
        <taxon>Niveispirillum</taxon>
    </lineage>
</organism>
<accession>A0A2K9NJ29</accession>
<sequence length="203" mass="22179">MGWTFPGGFVTVGHPEDHELPAHGRVARAFQLGGARHPEHPLVDLGLFRRLCAAGLWDAAMRRRPGQLRDPQQILKLLPTGANDATALTDLTKAEAVAIAGASGGRLPDETEMDRLLRASKDIFSRLPSGIPLWTASLWSDWSYRLVVPDQHASGWRALPGRRLPDLRANAPACLFIVGYPVLRRPAATDQTAGCVVIRDWEG</sequence>
<dbReference type="AlphaFoldDB" id="A0A2K9NJ29"/>
<dbReference type="EMBL" id="CP025612">
    <property type="protein sequence ID" value="AUN32596.1"/>
    <property type="molecule type" value="Genomic_DNA"/>
</dbReference>
<evidence type="ECO:0000313" key="1">
    <source>
        <dbReference type="EMBL" id="AUN32596.1"/>
    </source>
</evidence>
<proteinExistence type="predicted"/>
<keyword evidence="2" id="KW-1185">Reference proteome</keyword>
<gene>
    <name evidence="1" type="ORF">C0V82_19885</name>
</gene>
<evidence type="ECO:0000313" key="2">
    <source>
        <dbReference type="Proteomes" id="UP000234752"/>
    </source>
</evidence>
<dbReference type="KEGG" id="ncb:C0V82_19885"/>